<dbReference type="PANTHER" id="PTHR18919:SF156">
    <property type="entry name" value="ACETYL-COA ACETYLTRANSFERASE, MITOCHONDRIAL"/>
    <property type="match status" value="1"/>
</dbReference>
<feature type="active site" description="Acyl-thioester intermediate" evidence="11">
    <location>
        <position position="105"/>
    </location>
</feature>
<dbReference type="EC" id="2.3.1.9" evidence="4"/>
<dbReference type="Gene3D" id="3.40.47.10">
    <property type="match status" value="1"/>
</dbReference>
<evidence type="ECO:0000313" key="16">
    <source>
        <dbReference type="Proteomes" id="UP000013827"/>
    </source>
</evidence>
<dbReference type="InterPro" id="IPR020615">
    <property type="entry name" value="Thiolase_acyl_enz_int_AS"/>
</dbReference>
<evidence type="ECO:0000256" key="6">
    <source>
        <dbReference type="ARBA" id="ARBA00022723"/>
    </source>
</evidence>
<dbReference type="GeneID" id="17283066"/>
<reference evidence="15" key="2">
    <citation type="submission" date="2024-10" db="UniProtKB">
        <authorList>
            <consortium name="EnsemblProtists"/>
        </authorList>
    </citation>
    <scope>IDENTIFICATION</scope>
</reference>
<dbReference type="eggNOG" id="KOG1390">
    <property type="taxonomic scope" value="Eukaryota"/>
</dbReference>
<dbReference type="PROSITE" id="PS00737">
    <property type="entry name" value="THIOLASE_2"/>
    <property type="match status" value="1"/>
</dbReference>
<dbReference type="PANTHER" id="PTHR18919">
    <property type="entry name" value="ACETYL-COA C-ACYLTRANSFERASE"/>
    <property type="match status" value="1"/>
</dbReference>
<feature type="active site" description="Proton acceptor" evidence="11">
    <location>
        <position position="378"/>
    </location>
</feature>
<dbReference type="GO" id="GO:0006635">
    <property type="term" value="P:fatty acid beta-oxidation"/>
    <property type="evidence" value="ECO:0007669"/>
    <property type="project" value="TreeGrafter"/>
</dbReference>
<dbReference type="CDD" id="cd00751">
    <property type="entry name" value="thiolase"/>
    <property type="match status" value="1"/>
</dbReference>
<dbReference type="KEGG" id="ehx:EMIHUDRAFT_429040"/>
<dbReference type="GO" id="GO:0046872">
    <property type="term" value="F:metal ion binding"/>
    <property type="evidence" value="ECO:0007669"/>
    <property type="project" value="UniProtKB-KW"/>
</dbReference>
<comment type="subcellular location">
    <subcellularLocation>
        <location evidence="1">Mitochondrion</location>
    </subcellularLocation>
</comment>
<dbReference type="InterPro" id="IPR020613">
    <property type="entry name" value="Thiolase_CS"/>
</dbReference>
<dbReference type="Proteomes" id="UP000013827">
    <property type="component" value="Unassembled WGS sequence"/>
</dbReference>
<evidence type="ECO:0000256" key="8">
    <source>
        <dbReference type="ARBA" id="ARBA00022958"/>
    </source>
</evidence>
<feature type="domain" description="Thiolase C-terminal" evidence="14">
    <location>
        <begin position="298"/>
        <end position="420"/>
    </location>
</feature>
<dbReference type="NCBIfam" id="TIGR01930">
    <property type="entry name" value="AcCoA-C-Actrans"/>
    <property type="match status" value="1"/>
</dbReference>
<evidence type="ECO:0000256" key="10">
    <source>
        <dbReference type="ARBA" id="ARBA00023315"/>
    </source>
</evidence>
<keyword evidence="8" id="KW-0630">Potassium</keyword>
<dbReference type="InterPro" id="IPR020617">
    <property type="entry name" value="Thiolase_C"/>
</dbReference>
<evidence type="ECO:0000256" key="9">
    <source>
        <dbReference type="ARBA" id="ARBA00023128"/>
    </source>
</evidence>
<evidence type="ECO:0000259" key="14">
    <source>
        <dbReference type="Pfam" id="PF02803"/>
    </source>
</evidence>
<dbReference type="Pfam" id="PF02803">
    <property type="entry name" value="Thiolase_C"/>
    <property type="match status" value="1"/>
</dbReference>
<dbReference type="AlphaFoldDB" id="A0A0D3KPW1"/>
<name>A0A0D3KPW1_EMIH1</name>
<dbReference type="InterPro" id="IPR020610">
    <property type="entry name" value="Thiolase_AS"/>
</dbReference>
<organism evidence="15 16">
    <name type="scientific">Emiliania huxleyi (strain CCMP1516)</name>
    <dbReference type="NCBI Taxonomy" id="280463"/>
    <lineage>
        <taxon>Eukaryota</taxon>
        <taxon>Haptista</taxon>
        <taxon>Haptophyta</taxon>
        <taxon>Prymnesiophyceae</taxon>
        <taxon>Isochrysidales</taxon>
        <taxon>Noelaerhabdaceae</taxon>
        <taxon>Emiliania</taxon>
    </lineage>
</organism>
<evidence type="ECO:0000256" key="2">
    <source>
        <dbReference type="ARBA" id="ARBA00010982"/>
    </source>
</evidence>
<dbReference type="HOGENOM" id="CLU_031026_0_0_1"/>
<keyword evidence="16" id="KW-1185">Reference proteome</keyword>
<keyword evidence="10 12" id="KW-0012">Acyltransferase</keyword>
<evidence type="ECO:0000256" key="7">
    <source>
        <dbReference type="ARBA" id="ARBA00022946"/>
    </source>
</evidence>
<evidence type="ECO:0000256" key="5">
    <source>
        <dbReference type="ARBA" id="ARBA00022679"/>
    </source>
</evidence>
<keyword evidence="9" id="KW-0496">Mitochondrion</keyword>
<dbReference type="EnsemblProtists" id="EOD37796">
    <property type="protein sequence ID" value="EOD37796"/>
    <property type="gene ID" value="EMIHUDRAFT_429040"/>
</dbReference>
<dbReference type="PROSITE" id="PS00098">
    <property type="entry name" value="THIOLASE_1"/>
    <property type="match status" value="1"/>
</dbReference>
<evidence type="ECO:0000313" key="15">
    <source>
        <dbReference type="EnsemblProtists" id="EOD37796"/>
    </source>
</evidence>
<dbReference type="STRING" id="2903.R1FQ80"/>
<evidence type="ECO:0000256" key="1">
    <source>
        <dbReference type="ARBA" id="ARBA00004173"/>
    </source>
</evidence>
<evidence type="ECO:0000256" key="3">
    <source>
        <dbReference type="ARBA" id="ARBA00011881"/>
    </source>
</evidence>
<keyword evidence="5 12" id="KW-0808">Transferase</keyword>
<keyword evidence="6" id="KW-0479">Metal-binding</keyword>
<dbReference type="OMA" id="SMGTFGE"/>
<evidence type="ECO:0000256" key="4">
    <source>
        <dbReference type="ARBA" id="ARBA00012705"/>
    </source>
</evidence>
<comment type="subunit">
    <text evidence="3">Homotetramer.</text>
</comment>
<dbReference type="Pfam" id="PF00108">
    <property type="entry name" value="Thiolase_N"/>
    <property type="match status" value="1"/>
</dbReference>
<accession>A0A0D3KPW1</accession>
<evidence type="ECO:0000256" key="11">
    <source>
        <dbReference type="PIRSR" id="PIRSR000429-1"/>
    </source>
</evidence>
<evidence type="ECO:0000259" key="13">
    <source>
        <dbReference type="Pfam" id="PF00108"/>
    </source>
</evidence>
<dbReference type="GO" id="GO:0005739">
    <property type="term" value="C:mitochondrion"/>
    <property type="evidence" value="ECO:0007669"/>
    <property type="project" value="UniProtKB-SubCell"/>
</dbReference>
<sequence>MRVFRQSARRLSSAAKSPRDAVIVGVARTPVGGFNGSLAALKAPELGSAAISAALDRAGVPKESVEQCWMGNVIASGMGQAPARQAAQMAGLPDSTCCTTVNKVCSSGMKAVTLGSQEIVLGNADVLVAGGMESMSNVPYYLPKARFGARMGDATMVDGLVFDGLWDPYDNCHMGGHAELCAETHGITREMQDAHAREPFHRPGPSFGDEIAPVTVKSRKGDVIVTADDECAPEPRPASAAKPAFKKKDGTVTAANASTISDGSRDTSETLPRHFLAANASTISDGSPTLSSLSALSADAEQEPCWFTTAPAAAIPKALARAGLAVLDAGCAPLLAISDVDFFEINEAFSVVSVANNQLLGLDPTRVNVRGGAVSIGHPIGASGARIVVTLLSVLREKGGKIGVAGICNGGGGASAIVIEAE</sequence>
<proteinExistence type="inferred from homology"/>
<keyword evidence="7" id="KW-0809">Transit peptide</keyword>
<dbReference type="PROSITE" id="PS00099">
    <property type="entry name" value="THIOLASE_3"/>
    <property type="match status" value="1"/>
</dbReference>
<protein>
    <recommendedName>
        <fullName evidence="4">acetyl-CoA C-acetyltransferase</fullName>
        <ecNumber evidence="4">2.3.1.9</ecNumber>
    </recommendedName>
</protein>
<dbReference type="PaxDb" id="2903-EOD37796"/>
<dbReference type="RefSeq" id="XP_005790225.1">
    <property type="nucleotide sequence ID" value="XM_005790168.1"/>
</dbReference>
<reference evidence="16" key="1">
    <citation type="journal article" date="2013" name="Nature">
        <title>Pan genome of the phytoplankton Emiliania underpins its global distribution.</title>
        <authorList>
            <person name="Read B.A."/>
            <person name="Kegel J."/>
            <person name="Klute M.J."/>
            <person name="Kuo A."/>
            <person name="Lefebvre S.C."/>
            <person name="Maumus F."/>
            <person name="Mayer C."/>
            <person name="Miller J."/>
            <person name="Monier A."/>
            <person name="Salamov A."/>
            <person name="Young J."/>
            <person name="Aguilar M."/>
            <person name="Claverie J.M."/>
            <person name="Frickenhaus S."/>
            <person name="Gonzalez K."/>
            <person name="Herman E.K."/>
            <person name="Lin Y.C."/>
            <person name="Napier J."/>
            <person name="Ogata H."/>
            <person name="Sarno A.F."/>
            <person name="Shmutz J."/>
            <person name="Schroeder D."/>
            <person name="de Vargas C."/>
            <person name="Verret F."/>
            <person name="von Dassow P."/>
            <person name="Valentin K."/>
            <person name="Van de Peer Y."/>
            <person name="Wheeler G."/>
            <person name="Dacks J.B."/>
            <person name="Delwiche C.F."/>
            <person name="Dyhrman S.T."/>
            <person name="Glockner G."/>
            <person name="John U."/>
            <person name="Richards T."/>
            <person name="Worden A.Z."/>
            <person name="Zhang X."/>
            <person name="Grigoriev I.V."/>
            <person name="Allen A.E."/>
            <person name="Bidle K."/>
            <person name="Borodovsky M."/>
            <person name="Bowler C."/>
            <person name="Brownlee C."/>
            <person name="Cock J.M."/>
            <person name="Elias M."/>
            <person name="Gladyshev V.N."/>
            <person name="Groth M."/>
            <person name="Guda C."/>
            <person name="Hadaegh A."/>
            <person name="Iglesias-Rodriguez M.D."/>
            <person name="Jenkins J."/>
            <person name="Jones B.M."/>
            <person name="Lawson T."/>
            <person name="Leese F."/>
            <person name="Lindquist E."/>
            <person name="Lobanov A."/>
            <person name="Lomsadze A."/>
            <person name="Malik S.B."/>
            <person name="Marsh M.E."/>
            <person name="Mackinder L."/>
            <person name="Mock T."/>
            <person name="Mueller-Roeber B."/>
            <person name="Pagarete A."/>
            <person name="Parker M."/>
            <person name="Probert I."/>
            <person name="Quesneville H."/>
            <person name="Raines C."/>
            <person name="Rensing S.A."/>
            <person name="Riano-Pachon D.M."/>
            <person name="Richier S."/>
            <person name="Rokitta S."/>
            <person name="Shiraiwa Y."/>
            <person name="Soanes D.M."/>
            <person name="van der Giezen M."/>
            <person name="Wahlund T.M."/>
            <person name="Williams B."/>
            <person name="Wilson W."/>
            <person name="Wolfe G."/>
            <person name="Wurch L.L."/>
        </authorList>
    </citation>
    <scope>NUCLEOTIDE SEQUENCE</scope>
</reference>
<dbReference type="InterPro" id="IPR020616">
    <property type="entry name" value="Thiolase_N"/>
</dbReference>
<comment type="similarity">
    <text evidence="2 12">Belongs to the thiolase-like superfamily. Thiolase family.</text>
</comment>
<dbReference type="PIRSF" id="PIRSF000429">
    <property type="entry name" value="Ac-CoA_Ac_transf"/>
    <property type="match status" value="1"/>
</dbReference>
<evidence type="ECO:0000256" key="12">
    <source>
        <dbReference type="RuleBase" id="RU003557"/>
    </source>
</evidence>
<dbReference type="InterPro" id="IPR016039">
    <property type="entry name" value="Thiolase-like"/>
</dbReference>
<dbReference type="SUPFAM" id="SSF53901">
    <property type="entry name" value="Thiolase-like"/>
    <property type="match status" value="2"/>
</dbReference>
<dbReference type="InterPro" id="IPR002155">
    <property type="entry name" value="Thiolase"/>
</dbReference>
<feature type="domain" description="Thiolase N-terminal" evidence="13">
    <location>
        <begin position="22"/>
        <end position="264"/>
    </location>
</feature>
<dbReference type="GO" id="GO:0003985">
    <property type="term" value="F:acetyl-CoA C-acetyltransferase activity"/>
    <property type="evidence" value="ECO:0007669"/>
    <property type="project" value="UniProtKB-EC"/>
</dbReference>
<feature type="active site" description="Proton acceptor" evidence="11">
    <location>
        <position position="408"/>
    </location>
</feature>